<organism evidence="2 3">
    <name type="scientific">Dibothriocephalus latus</name>
    <name type="common">Fish tapeworm</name>
    <name type="synonym">Diphyllobothrium latum</name>
    <dbReference type="NCBI Taxonomy" id="60516"/>
    <lineage>
        <taxon>Eukaryota</taxon>
        <taxon>Metazoa</taxon>
        <taxon>Spiralia</taxon>
        <taxon>Lophotrochozoa</taxon>
        <taxon>Platyhelminthes</taxon>
        <taxon>Cestoda</taxon>
        <taxon>Eucestoda</taxon>
        <taxon>Diphyllobothriidea</taxon>
        <taxon>Diphyllobothriidae</taxon>
        <taxon>Dibothriocephalus</taxon>
    </lineage>
</organism>
<proteinExistence type="predicted"/>
<keyword evidence="3" id="KW-1185">Reference proteome</keyword>
<evidence type="ECO:0000256" key="1">
    <source>
        <dbReference type="SAM" id="MobiDB-lite"/>
    </source>
</evidence>
<accession>A0A3P6SYA4</accession>
<dbReference type="EMBL" id="UYRU01042506">
    <property type="protein sequence ID" value="VDK75959.1"/>
    <property type="molecule type" value="Genomic_DNA"/>
</dbReference>
<name>A0A3P6SYA4_DIBLA</name>
<dbReference type="Proteomes" id="UP000281553">
    <property type="component" value="Unassembled WGS sequence"/>
</dbReference>
<dbReference type="OrthoDB" id="6280324at2759"/>
<evidence type="ECO:0000313" key="2">
    <source>
        <dbReference type="EMBL" id="VDK75959.1"/>
    </source>
</evidence>
<feature type="region of interest" description="Disordered" evidence="1">
    <location>
        <begin position="1"/>
        <end position="82"/>
    </location>
</feature>
<reference evidence="2 3" key="1">
    <citation type="submission" date="2018-11" db="EMBL/GenBank/DDBJ databases">
        <authorList>
            <consortium name="Pathogen Informatics"/>
        </authorList>
    </citation>
    <scope>NUCLEOTIDE SEQUENCE [LARGE SCALE GENOMIC DNA]</scope>
</reference>
<protein>
    <submittedName>
        <fullName evidence="2">Uncharacterized protein</fullName>
    </submittedName>
</protein>
<sequence>MNPNTIGWNFSLPSQAEQPVPPPADPHVINAGPAWGGYQVPGAPPYHATSSSSSVRPPSIGFVLTPPNSEADAPSAPPSDYPALVNSRLGHVSLNRANSDVIWSPSSRVPDQGPRNPLTPKQILINSFSDMAEQQKAKQLQQTVEESSTDHGVSISRSLSLPHRELSSCTSTYFVLLSNC</sequence>
<evidence type="ECO:0000313" key="3">
    <source>
        <dbReference type="Proteomes" id="UP000281553"/>
    </source>
</evidence>
<gene>
    <name evidence="2" type="ORF">DILT_LOCUS2710</name>
</gene>
<dbReference type="AlphaFoldDB" id="A0A3P6SYA4"/>
<feature type="compositionally biased region" description="Polar residues" evidence="1">
    <location>
        <begin position="1"/>
        <end position="17"/>
    </location>
</feature>